<keyword evidence="3" id="KW-1185">Reference proteome</keyword>
<comment type="caution">
    <text evidence="2">The sequence shown here is derived from an EMBL/GenBank/DDBJ whole genome shotgun (WGS) entry which is preliminary data.</text>
</comment>
<gene>
    <name evidence="2" type="ORF">GIB67_029558</name>
</gene>
<dbReference type="OrthoDB" id="342454at2759"/>
<evidence type="ECO:0000313" key="2">
    <source>
        <dbReference type="EMBL" id="KAF6172140.1"/>
    </source>
</evidence>
<dbReference type="PANTHER" id="PTHR47422:SF1">
    <property type="entry name" value="DNAJ HEAT SHOCK N-TERMINAL DOMAIN-CONTAINING PROTEIN"/>
    <property type="match status" value="1"/>
</dbReference>
<evidence type="ECO:0000313" key="3">
    <source>
        <dbReference type="Proteomes" id="UP000541444"/>
    </source>
</evidence>
<dbReference type="PANTHER" id="PTHR47422">
    <property type="entry name" value="DNAJ HEAT SHOCK N-TERMINAL DOMAIN-CONTAINING PROTEIN"/>
    <property type="match status" value="1"/>
</dbReference>
<dbReference type="AlphaFoldDB" id="A0A7J7NYG9"/>
<proteinExistence type="predicted"/>
<dbReference type="Proteomes" id="UP000541444">
    <property type="component" value="Unassembled WGS sequence"/>
</dbReference>
<feature type="compositionally biased region" description="Basic and acidic residues" evidence="1">
    <location>
        <begin position="13"/>
        <end position="26"/>
    </location>
</feature>
<name>A0A7J7NYG9_9MAGN</name>
<dbReference type="EMBL" id="JACGCM010000445">
    <property type="protein sequence ID" value="KAF6172140.1"/>
    <property type="molecule type" value="Genomic_DNA"/>
</dbReference>
<feature type="region of interest" description="Disordered" evidence="1">
    <location>
        <begin position="1"/>
        <end position="44"/>
    </location>
</feature>
<organism evidence="2 3">
    <name type="scientific">Kingdonia uniflora</name>
    <dbReference type="NCBI Taxonomy" id="39325"/>
    <lineage>
        <taxon>Eukaryota</taxon>
        <taxon>Viridiplantae</taxon>
        <taxon>Streptophyta</taxon>
        <taxon>Embryophyta</taxon>
        <taxon>Tracheophyta</taxon>
        <taxon>Spermatophyta</taxon>
        <taxon>Magnoliopsida</taxon>
        <taxon>Ranunculales</taxon>
        <taxon>Circaeasteraceae</taxon>
        <taxon>Kingdonia</taxon>
    </lineage>
</organism>
<evidence type="ECO:0000256" key="1">
    <source>
        <dbReference type="SAM" id="MobiDB-lite"/>
    </source>
</evidence>
<protein>
    <submittedName>
        <fullName evidence="2">Uncharacterized protein</fullName>
    </submittedName>
</protein>
<reference evidence="2 3" key="1">
    <citation type="journal article" date="2020" name="IScience">
        <title>Genome Sequencing of the Endangered Kingdonia uniflora (Circaeasteraceae, Ranunculales) Reveals Potential Mechanisms of Evolutionary Specialization.</title>
        <authorList>
            <person name="Sun Y."/>
            <person name="Deng T."/>
            <person name="Zhang A."/>
            <person name="Moore M.J."/>
            <person name="Landis J.B."/>
            <person name="Lin N."/>
            <person name="Zhang H."/>
            <person name="Zhang X."/>
            <person name="Huang J."/>
            <person name="Zhang X."/>
            <person name="Sun H."/>
            <person name="Wang H."/>
        </authorList>
    </citation>
    <scope>NUCLEOTIDE SEQUENCE [LARGE SCALE GENOMIC DNA]</scope>
    <source>
        <strain evidence="2">TB1705</strain>
        <tissue evidence="2">Leaf</tissue>
    </source>
</reference>
<accession>A0A7J7NYG9</accession>
<sequence length="182" mass="20270">MEAIGTMILSHLRPNEKEISHSESPKDVQSPPPMAECRQNTNQADKTEFAESLVKDVSSVPRRRVIGPKIPSSELLAAAAKLAQAEALLRIRLSNLLESDDSASYDPLCSQLLQALLGRCIYKEKICKGKNLSWDSTATSNAENVMKCPSCPTDISDFLQNPQVRTFILFFNMVIPHYKLCY</sequence>